<proteinExistence type="predicted"/>
<gene>
    <name evidence="1" type="ORF">GCM10007173_13680</name>
</gene>
<evidence type="ECO:0000313" key="1">
    <source>
        <dbReference type="EMBL" id="GGJ56141.1"/>
    </source>
</evidence>
<keyword evidence="2" id="KW-1185">Reference proteome</keyword>
<evidence type="ECO:0000313" key="2">
    <source>
        <dbReference type="Proteomes" id="UP000606115"/>
    </source>
</evidence>
<dbReference type="Proteomes" id="UP000606115">
    <property type="component" value="Unassembled WGS sequence"/>
</dbReference>
<sequence>MFINLYAPSAGCVQCNSTKKKLDAIGATYTVFKADPTEDVDHLLGDAIRDRANEQGLGQQFPFVQVFNTKHELVMEWCGFRPDKIEELQAALS</sequence>
<organism evidence="1 2">
    <name type="scientific">Glutamicibacter ardleyensis</name>
    <dbReference type="NCBI Taxonomy" id="225894"/>
    <lineage>
        <taxon>Bacteria</taxon>
        <taxon>Bacillati</taxon>
        <taxon>Actinomycetota</taxon>
        <taxon>Actinomycetes</taxon>
        <taxon>Micrococcales</taxon>
        <taxon>Micrococcaceae</taxon>
        <taxon>Glutamicibacter</taxon>
    </lineage>
</organism>
<protein>
    <recommendedName>
        <fullName evidence="3">NrdH-redoxin</fullName>
    </recommendedName>
</protein>
<reference evidence="2" key="1">
    <citation type="journal article" date="2019" name="Int. J. Syst. Evol. Microbiol.">
        <title>The Global Catalogue of Microorganisms (GCM) 10K type strain sequencing project: providing services to taxonomists for standard genome sequencing and annotation.</title>
        <authorList>
            <consortium name="The Broad Institute Genomics Platform"/>
            <consortium name="The Broad Institute Genome Sequencing Center for Infectious Disease"/>
            <person name="Wu L."/>
            <person name="Ma J."/>
        </authorList>
    </citation>
    <scope>NUCLEOTIDE SEQUENCE [LARGE SCALE GENOMIC DNA]</scope>
    <source>
        <strain evidence="2">CGMCC 1.3685</strain>
    </source>
</reference>
<dbReference type="Gene3D" id="3.40.30.10">
    <property type="entry name" value="Glutaredoxin"/>
    <property type="match status" value="1"/>
</dbReference>
<dbReference type="RefSeq" id="WP_188684633.1">
    <property type="nucleotide sequence ID" value="NZ_BMKX01000002.1"/>
</dbReference>
<dbReference type="EMBL" id="BMKX01000002">
    <property type="protein sequence ID" value="GGJ56141.1"/>
    <property type="molecule type" value="Genomic_DNA"/>
</dbReference>
<comment type="caution">
    <text evidence="1">The sequence shown here is derived from an EMBL/GenBank/DDBJ whole genome shotgun (WGS) entry which is preliminary data.</text>
</comment>
<name>A0ABQ2DFN8_9MICC</name>
<evidence type="ECO:0008006" key="3">
    <source>
        <dbReference type="Google" id="ProtNLM"/>
    </source>
</evidence>
<dbReference type="GeneID" id="303303743"/>
<accession>A0ABQ2DFN8</accession>